<evidence type="ECO:0000256" key="4">
    <source>
        <dbReference type="ARBA" id="ARBA00022692"/>
    </source>
</evidence>
<evidence type="ECO:0000313" key="9">
    <source>
        <dbReference type="Proteomes" id="UP001560685"/>
    </source>
</evidence>
<gene>
    <name evidence="8" type="ORF">ABFZ84_04055</name>
</gene>
<evidence type="ECO:0000256" key="3">
    <source>
        <dbReference type="ARBA" id="ARBA00022475"/>
    </source>
</evidence>
<dbReference type="EMBL" id="JBEHZE010000001">
    <property type="protein sequence ID" value="MEX6632713.1"/>
    <property type="molecule type" value="Genomic_DNA"/>
</dbReference>
<feature type="transmembrane region" description="Helical" evidence="7">
    <location>
        <begin position="320"/>
        <end position="340"/>
    </location>
</feature>
<keyword evidence="4 7" id="KW-0812">Transmembrane</keyword>
<organism evidence="8 9">
    <name type="scientific">Hyphococcus lacteus</name>
    <dbReference type="NCBI Taxonomy" id="3143536"/>
    <lineage>
        <taxon>Bacteria</taxon>
        <taxon>Pseudomonadati</taxon>
        <taxon>Pseudomonadota</taxon>
        <taxon>Alphaproteobacteria</taxon>
        <taxon>Parvularculales</taxon>
        <taxon>Parvularculaceae</taxon>
        <taxon>Hyphococcus</taxon>
    </lineage>
</organism>
<comment type="subcellular location">
    <subcellularLocation>
        <location evidence="1">Cell membrane</location>
        <topology evidence="1">Multi-pass membrane protein</topology>
    </subcellularLocation>
</comment>
<keyword evidence="3" id="KW-1003">Cell membrane</keyword>
<dbReference type="SUPFAM" id="SSF103473">
    <property type="entry name" value="MFS general substrate transporter"/>
    <property type="match status" value="1"/>
</dbReference>
<dbReference type="InterPro" id="IPR010290">
    <property type="entry name" value="TM_effector"/>
</dbReference>
<evidence type="ECO:0000256" key="1">
    <source>
        <dbReference type="ARBA" id="ARBA00004651"/>
    </source>
</evidence>
<feature type="transmembrane region" description="Helical" evidence="7">
    <location>
        <begin position="91"/>
        <end position="113"/>
    </location>
</feature>
<comment type="caution">
    <text evidence="8">The sequence shown here is derived from an EMBL/GenBank/DDBJ whole genome shotgun (WGS) entry which is preliminary data.</text>
</comment>
<name>A0ABV3Z2K8_9PROT</name>
<dbReference type="PANTHER" id="PTHR23513:SF9">
    <property type="entry name" value="ENTEROBACTIN EXPORTER ENTS"/>
    <property type="match status" value="1"/>
</dbReference>
<feature type="transmembrane region" description="Helical" evidence="7">
    <location>
        <begin position="59"/>
        <end position="79"/>
    </location>
</feature>
<sequence>MVAIIMSLVPSLRVFRHQGYRHYWFARQLISAERQMVAVAIGWQIYDLARETRSVEESAFLLGLVGLAQFLPVLLLSLVGGQAADRLNRKMILVSSNLIRLLIIGILFTASFYPAAVAIPAIFMAAVLTGGVNAFTPAAANSLYPTLIPRDELPLAIVWNSLGFQTAAMFGPAIGGFLYIGGPQLVYGTGATLIVIAVASLMTAQTPAHVPNKQVRGLTMVFEGLRYVRDNKIVLGSISLDLVVVFFGGVTALLPVFARDVLHIGTEGLGFLRAAPAIGAGLVALTLAVKPFNRRVGFWMLSAIAVYGMAMLGFALSPYFWLSMLMLAITGAADMVSMYVRSSVMQLATPDGMRGRVSSVSFIFVSASNELGEFESGVAARFLGPVGAVLLGGVVSIFAAGAWIKLFPALARADRFEDAAKLGQTSSTV</sequence>
<dbReference type="InterPro" id="IPR036259">
    <property type="entry name" value="MFS_trans_sf"/>
</dbReference>
<feature type="transmembrane region" description="Helical" evidence="7">
    <location>
        <begin position="382"/>
        <end position="404"/>
    </location>
</feature>
<feature type="transmembrane region" description="Helical" evidence="7">
    <location>
        <begin position="233"/>
        <end position="258"/>
    </location>
</feature>
<dbReference type="PANTHER" id="PTHR23513">
    <property type="entry name" value="INTEGRAL MEMBRANE EFFLUX PROTEIN-RELATED"/>
    <property type="match status" value="1"/>
</dbReference>
<evidence type="ECO:0000313" key="8">
    <source>
        <dbReference type="EMBL" id="MEX6632713.1"/>
    </source>
</evidence>
<dbReference type="Proteomes" id="UP001560685">
    <property type="component" value="Unassembled WGS sequence"/>
</dbReference>
<feature type="transmembrane region" description="Helical" evidence="7">
    <location>
        <begin position="296"/>
        <end position="314"/>
    </location>
</feature>
<keyword evidence="6 7" id="KW-0472">Membrane</keyword>
<feature type="transmembrane region" description="Helical" evidence="7">
    <location>
        <begin position="270"/>
        <end position="289"/>
    </location>
</feature>
<dbReference type="RefSeq" id="WP_369312638.1">
    <property type="nucleotide sequence ID" value="NZ_JBEHZE010000001.1"/>
</dbReference>
<dbReference type="Gene3D" id="1.20.1250.20">
    <property type="entry name" value="MFS general substrate transporter like domains"/>
    <property type="match status" value="1"/>
</dbReference>
<protein>
    <submittedName>
        <fullName evidence="8">MFS transporter</fullName>
    </submittedName>
</protein>
<evidence type="ECO:0000256" key="6">
    <source>
        <dbReference type="ARBA" id="ARBA00023136"/>
    </source>
</evidence>
<evidence type="ECO:0000256" key="5">
    <source>
        <dbReference type="ARBA" id="ARBA00022989"/>
    </source>
</evidence>
<keyword evidence="2" id="KW-0813">Transport</keyword>
<reference evidence="8 9" key="1">
    <citation type="submission" date="2024-05" db="EMBL/GenBank/DDBJ databases">
        <title>Three bacterial strains, DH-69, EH-24, and ECK-19 isolated from coastal sediments.</title>
        <authorList>
            <person name="Ye Y.-Q."/>
            <person name="Du Z.-J."/>
        </authorList>
    </citation>
    <scope>NUCLEOTIDE SEQUENCE [LARGE SCALE GENOMIC DNA]</scope>
    <source>
        <strain evidence="8 9">ECK-19</strain>
    </source>
</reference>
<accession>A0ABV3Z2K8</accession>
<keyword evidence="9" id="KW-1185">Reference proteome</keyword>
<feature type="transmembrane region" description="Helical" evidence="7">
    <location>
        <begin position="185"/>
        <end position="204"/>
    </location>
</feature>
<dbReference type="Pfam" id="PF05977">
    <property type="entry name" value="MFS_3"/>
    <property type="match status" value="1"/>
</dbReference>
<proteinExistence type="predicted"/>
<keyword evidence="5 7" id="KW-1133">Transmembrane helix</keyword>
<evidence type="ECO:0000256" key="2">
    <source>
        <dbReference type="ARBA" id="ARBA00022448"/>
    </source>
</evidence>
<dbReference type="CDD" id="cd06173">
    <property type="entry name" value="MFS_MefA_like"/>
    <property type="match status" value="1"/>
</dbReference>
<evidence type="ECO:0000256" key="7">
    <source>
        <dbReference type="SAM" id="Phobius"/>
    </source>
</evidence>